<sequence>MKKEIKYNMTMKAWCIVGLLSLAIPACKKDLLDKQPLSSISDATFWKTSNDATLALNGVYDSGSGFTGYNFWCGTSMVNLDLMAGNGSEKEAIPDHFTDGTLSPAYSYVGSYYSQAYAQIGRCNNFLDHIGQVTMDATAKNVMIAEVRTIRAYDYFNLALYFGDVPLIQHLLTVDQANSVTRAPKNDVWTFCEAELKAAATVLPASVPDAQQGHMTAASALAILGRLQMAEKKWTEAAASYKTIMDFNYYVIDPRYRELFLNAGELSKEVIMSMQYIKDTYNHALLQYLTPETWGGWHQYSPFNELAKEFECTDGKTIDQSPLFDKNNPYNNRDPRLDFTLMISDRTVLRGTTYSAKPGTTKADRLDEYPGVWSGYSIYKFIEEDPAVGTTSNDGNNFPLIRYAEVLLGYLESKIESGAPIDQALLDATINKVRGRAAVHMPAVTTTDPTALRAILRRERRVEFAFEGIRYYDCLRWGILASENNKQFTGMKLTNTPATYTAFPVDADGYYIFKKRNFVAGKNELWPIPQSERDLNKNLTQNPGY</sequence>
<evidence type="ECO:0000256" key="4">
    <source>
        <dbReference type="ARBA" id="ARBA00023136"/>
    </source>
</evidence>
<evidence type="ECO:0000256" key="2">
    <source>
        <dbReference type="ARBA" id="ARBA00006275"/>
    </source>
</evidence>
<evidence type="ECO:0000313" key="10">
    <source>
        <dbReference type="Proteomes" id="UP000244168"/>
    </source>
</evidence>
<evidence type="ECO:0000259" key="8">
    <source>
        <dbReference type="Pfam" id="PF14322"/>
    </source>
</evidence>
<organism evidence="9 10">
    <name type="scientific">Mucilaginibacter yixingensis</name>
    <dbReference type="NCBI Taxonomy" id="1295612"/>
    <lineage>
        <taxon>Bacteria</taxon>
        <taxon>Pseudomonadati</taxon>
        <taxon>Bacteroidota</taxon>
        <taxon>Sphingobacteriia</taxon>
        <taxon>Sphingobacteriales</taxon>
        <taxon>Sphingobacteriaceae</taxon>
        <taxon>Mucilaginibacter</taxon>
    </lineage>
</organism>
<dbReference type="Proteomes" id="UP000244168">
    <property type="component" value="Unassembled WGS sequence"/>
</dbReference>
<name>A0A2T5J4F5_9SPHI</name>
<keyword evidence="10" id="KW-1185">Reference proteome</keyword>
<reference evidence="9 10" key="1">
    <citation type="submission" date="2018-04" db="EMBL/GenBank/DDBJ databases">
        <title>Genomic Encyclopedia of Archaeal and Bacterial Type Strains, Phase II (KMG-II): from individual species to whole genera.</title>
        <authorList>
            <person name="Goeker M."/>
        </authorList>
    </citation>
    <scope>NUCLEOTIDE SEQUENCE [LARGE SCALE GENOMIC DNA]</scope>
    <source>
        <strain evidence="9 10">DSM 26809</strain>
    </source>
</reference>
<feature type="domain" description="RagB/SusD" evidence="7">
    <location>
        <begin position="268"/>
        <end position="545"/>
    </location>
</feature>
<dbReference type="AlphaFoldDB" id="A0A2T5J4F5"/>
<proteinExistence type="inferred from homology"/>
<dbReference type="Pfam" id="PF07980">
    <property type="entry name" value="SusD_RagB"/>
    <property type="match status" value="1"/>
</dbReference>
<dbReference type="InterPro" id="IPR033985">
    <property type="entry name" value="SusD-like_N"/>
</dbReference>
<dbReference type="InterPro" id="IPR012944">
    <property type="entry name" value="SusD_RagB_dom"/>
</dbReference>
<gene>
    <name evidence="9" type="ORF">C8P68_1138</name>
</gene>
<keyword evidence="4" id="KW-0472">Membrane</keyword>
<feature type="signal peptide" evidence="6">
    <location>
        <begin position="1"/>
        <end position="28"/>
    </location>
</feature>
<comment type="similarity">
    <text evidence="2">Belongs to the SusD family.</text>
</comment>
<dbReference type="EMBL" id="QAOQ01000013">
    <property type="protein sequence ID" value="PTQ92273.1"/>
    <property type="molecule type" value="Genomic_DNA"/>
</dbReference>
<comment type="caution">
    <text evidence="9">The sequence shown here is derived from an EMBL/GenBank/DDBJ whole genome shotgun (WGS) entry which is preliminary data.</text>
</comment>
<keyword evidence="5" id="KW-0998">Cell outer membrane</keyword>
<dbReference type="InterPro" id="IPR011990">
    <property type="entry name" value="TPR-like_helical_dom_sf"/>
</dbReference>
<keyword evidence="3 6" id="KW-0732">Signal</keyword>
<evidence type="ECO:0000256" key="6">
    <source>
        <dbReference type="SAM" id="SignalP"/>
    </source>
</evidence>
<evidence type="ECO:0000256" key="5">
    <source>
        <dbReference type="ARBA" id="ARBA00023237"/>
    </source>
</evidence>
<feature type="domain" description="SusD-like N-terminal" evidence="8">
    <location>
        <begin position="32"/>
        <end position="227"/>
    </location>
</feature>
<evidence type="ECO:0000256" key="3">
    <source>
        <dbReference type="ARBA" id="ARBA00022729"/>
    </source>
</evidence>
<dbReference type="RefSeq" id="WP_245917124.1">
    <property type="nucleotide sequence ID" value="NZ_CP160205.1"/>
</dbReference>
<dbReference type="GO" id="GO:0009279">
    <property type="term" value="C:cell outer membrane"/>
    <property type="evidence" value="ECO:0007669"/>
    <property type="project" value="UniProtKB-SubCell"/>
</dbReference>
<evidence type="ECO:0000313" key="9">
    <source>
        <dbReference type="EMBL" id="PTQ92273.1"/>
    </source>
</evidence>
<protein>
    <submittedName>
        <fullName evidence="9">Putative outer membrane starch-binding protein</fullName>
    </submittedName>
</protein>
<accession>A0A2T5J4F5</accession>
<evidence type="ECO:0000259" key="7">
    <source>
        <dbReference type="Pfam" id="PF07980"/>
    </source>
</evidence>
<comment type="subcellular location">
    <subcellularLocation>
        <location evidence="1">Cell outer membrane</location>
    </subcellularLocation>
</comment>
<evidence type="ECO:0000256" key="1">
    <source>
        <dbReference type="ARBA" id="ARBA00004442"/>
    </source>
</evidence>
<feature type="chain" id="PRO_5015688125" evidence="6">
    <location>
        <begin position="29"/>
        <end position="545"/>
    </location>
</feature>
<dbReference type="SUPFAM" id="SSF48452">
    <property type="entry name" value="TPR-like"/>
    <property type="match status" value="1"/>
</dbReference>
<dbReference type="Gene3D" id="1.25.40.390">
    <property type="match status" value="1"/>
</dbReference>
<dbReference type="Pfam" id="PF14322">
    <property type="entry name" value="SusD-like_3"/>
    <property type="match status" value="1"/>
</dbReference>